<keyword evidence="2 8" id="KW-0813">Transport</keyword>
<keyword evidence="10" id="KW-1185">Reference proteome</keyword>
<dbReference type="PANTHER" id="PTHR36923:SF3">
    <property type="entry name" value="FERREDOXIN"/>
    <property type="match status" value="1"/>
</dbReference>
<keyword evidence="3 8" id="KW-0479">Metal-binding</keyword>
<organism evidence="9 10">
    <name type="scientific">Yinghuangia soli</name>
    <dbReference type="NCBI Taxonomy" id="2908204"/>
    <lineage>
        <taxon>Bacteria</taxon>
        <taxon>Bacillati</taxon>
        <taxon>Actinomycetota</taxon>
        <taxon>Actinomycetes</taxon>
        <taxon>Kitasatosporales</taxon>
        <taxon>Streptomycetaceae</taxon>
        <taxon>Yinghuangia</taxon>
    </lineage>
</organism>
<evidence type="ECO:0000256" key="2">
    <source>
        <dbReference type="ARBA" id="ARBA00022448"/>
    </source>
</evidence>
<evidence type="ECO:0000256" key="5">
    <source>
        <dbReference type="ARBA" id="ARBA00023004"/>
    </source>
</evidence>
<dbReference type="GO" id="GO:0005506">
    <property type="term" value="F:iron ion binding"/>
    <property type="evidence" value="ECO:0007669"/>
    <property type="project" value="UniProtKB-UniRule"/>
</dbReference>
<dbReference type="InterPro" id="IPR051269">
    <property type="entry name" value="Fe-S_cluster_ET"/>
</dbReference>
<evidence type="ECO:0000313" key="10">
    <source>
        <dbReference type="Proteomes" id="UP001165378"/>
    </source>
</evidence>
<dbReference type="Proteomes" id="UP001165378">
    <property type="component" value="Unassembled WGS sequence"/>
</dbReference>
<accession>A0AA41TYV7</accession>
<evidence type="ECO:0000256" key="8">
    <source>
        <dbReference type="RuleBase" id="RU368020"/>
    </source>
</evidence>
<dbReference type="Gene3D" id="3.30.70.20">
    <property type="match status" value="1"/>
</dbReference>
<dbReference type="SUPFAM" id="SSF54862">
    <property type="entry name" value="4Fe-4S ferredoxins"/>
    <property type="match status" value="1"/>
</dbReference>
<evidence type="ECO:0000256" key="4">
    <source>
        <dbReference type="ARBA" id="ARBA00022982"/>
    </source>
</evidence>
<dbReference type="InterPro" id="IPR001080">
    <property type="entry name" value="3Fe4S_ferredoxin"/>
</dbReference>
<dbReference type="RefSeq" id="WP_235051070.1">
    <property type="nucleotide sequence ID" value="NZ_JAKFHA010000002.1"/>
</dbReference>
<evidence type="ECO:0000256" key="6">
    <source>
        <dbReference type="ARBA" id="ARBA00023014"/>
    </source>
</evidence>
<comment type="function">
    <text evidence="8">Ferredoxins are iron-sulfur proteins that transfer electrons in a wide variety of metabolic reactions.</text>
</comment>
<reference evidence="9" key="1">
    <citation type="submission" date="2022-01" db="EMBL/GenBank/DDBJ databases">
        <title>Genome-Based Taxonomic Classification of the Phylum Actinobacteria.</title>
        <authorList>
            <person name="Gao Y."/>
        </authorList>
    </citation>
    <scope>NUCLEOTIDE SEQUENCE</scope>
    <source>
        <strain evidence="9">KLBMP 8922</strain>
    </source>
</reference>
<dbReference type="PANTHER" id="PTHR36923">
    <property type="entry name" value="FERREDOXIN"/>
    <property type="match status" value="1"/>
</dbReference>
<sequence length="65" mass="7121">MRITVDMNLCESHGQCVFAAPDVFAFDDDDYLVYEAEPSPDRLDEVRTAAAMCPVRAVAIEGVSP</sequence>
<dbReference type="EMBL" id="JAKFHA010000002">
    <property type="protein sequence ID" value="MCF2526590.1"/>
    <property type="molecule type" value="Genomic_DNA"/>
</dbReference>
<evidence type="ECO:0000256" key="1">
    <source>
        <dbReference type="ARBA" id="ARBA00001927"/>
    </source>
</evidence>
<comment type="cofactor">
    <cofactor evidence="1">
        <name>[3Fe-4S] cluster</name>
        <dbReference type="ChEBI" id="CHEBI:21137"/>
    </cofactor>
</comment>
<dbReference type="Pfam" id="PF13459">
    <property type="entry name" value="Fer4_15"/>
    <property type="match status" value="1"/>
</dbReference>
<dbReference type="AlphaFoldDB" id="A0AA41TYV7"/>
<gene>
    <name evidence="9" type="ORF">LZ495_05045</name>
</gene>
<protein>
    <recommendedName>
        <fullName evidence="8">Ferredoxin</fullName>
    </recommendedName>
</protein>
<keyword evidence="6 8" id="KW-0411">Iron-sulfur</keyword>
<dbReference type="GO" id="GO:0051538">
    <property type="term" value="F:3 iron, 4 sulfur cluster binding"/>
    <property type="evidence" value="ECO:0007669"/>
    <property type="project" value="UniProtKB-KW"/>
</dbReference>
<name>A0AA41TYV7_9ACTN</name>
<evidence type="ECO:0000256" key="3">
    <source>
        <dbReference type="ARBA" id="ARBA00022723"/>
    </source>
</evidence>
<evidence type="ECO:0000256" key="7">
    <source>
        <dbReference type="ARBA" id="ARBA00023291"/>
    </source>
</evidence>
<keyword evidence="4 8" id="KW-0249">Electron transport</keyword>
<comment type="caution">
    <text evidence="9">The sequence shown here is derived from an EMBL/GenBank/DDBJ whole genome shotgun (WGS) entry which is preliminary data.</text>
</comment>
<keyword evidence="7" id="KW-0003">3Fe-4S</keyword>
<dbReference type="GO" id="GO:0009055">
    <property type="term" value="F:electron transfer activity"/>
    <property type="evidence" value="ECO:0007669"/>
    <property type="project" value="UniProtKB-UniRule"/>
</dbReference>
<keyword evidence="5 8" id="KW-0408">Iron</keyword>
<dbReference type="PRINTS" id="PR00352">
    <property type="entry name" value="3FE4SFRDOXIN"/>
</dbReference>
<proteinExistence type="predicted"/>
<evidence type="ECO:0000313" key="9">
    <source>
        <dbReference type="EMBL" id="MCF2526590.1"/>
    </source>
</evidence>